<dbReference type="PANTHER" id="PTHR43499:SF1">
    <property type="entry name" value="ABC TRANSPORTER I FAMILY MEMBER 1"/>
    <property type="match status" value="1"/>
</dbReference>
<evidence type="ECO:0000259" key="8">
    <source>
        <dbReference type="PROSITE" id="PS50893"/>
    </source>
</evidence>
<evidence type="ECO:0000256" key="5">
    <source>
        <dbReference type="ARBA" id="ARBA00022840"/>
    </source>
</evidence>
<dbReference type="InterPro" id="IPR027417">
    <property type="entry name" value="P-loop_NTPase"/>
</dbReference>
<feature type="domain" description="ABC transporter" evidence="8">
    <location>
        <begin position="3"/>
        <end position="203"/>
    </location>
</feature>
<dbReference type="SMART" id="SM00382">
    <property type="entry name" value="AAA"/>
    <property type="match status" value="1"/>
</dbReference>
<dbReference type="PANTHER" id="PTHR43499">
    <property type="entry name" value="ABC TRANSPORTER I FAMILY MEMBER 1"/>
    <property type="match status" value="1"/>
</dbReference>
<keyword evidence="12" id="KW-1185">Reference proteome</keyword>
<evidence type="ECO:0000313" key="12">
    <source>
        <dbReference type="Proteomes" id="UP000266483"/>
    </source>
</evidence>
<reference evidence="11 12" key="1">
    <citation type="submission" date="2017-08" db="EMBL/GenBank/DDBJ databases">
        <title>Pusillimonas indicus sp. nov., a member of the family Alcaligenaceae isolated from surface seawater.</title>
        <authorList>
            <person name="Li J."/>
        </authorList>
    </citation>
    <scope>NUCLEOTIDE SEQUENCE [LARGE SCALE GENOMIC DNA]</scope>
    <source>
        <strain evidence="9 12">17-4A</strain>
        <strain evidence="10 11">L52-1-41</strain>
    </source>
</reference>
<proteinExistence type="predicted"/>
<dbReference type="GO" id="GO:0016887">
    <property type="term" value="F:ATP hydrolysis activity"/>
    <property type="evidence" value="ECO:0007669"/>
    <property type="project" value="InterPro"/>
</dbReference>
<evidence type="ECO:0000313" key="11">
    <source>
        <dbReference type="Proteomes" id="UP000266206"/>
    </source>
</evidence>
<dbReference type="NCBIfam" id="TIGR01189">
    <property type="entry name" value="ccmA"/>
    <property type="match status" value="1"/>
</dbReference>
<keyword evidence="7" id="KW-0472">Membrane</keyword>
<dbReference type="InterPro" id="IPR003593">
    <property type="entry name" value="AAA+_ATPase"/>
</dbReference>
<dbReference type="NCBIfam" id="NF010061">
    <property type="entry name" value="PRK13538.1"/>
    <property type="match status" value="1"/>
</dbReference>
<sequence length="205" mass="22347">MMLEGVNLQAIRDERSLFSHVSFQIGSGQCLHVQGENGSGKTSLLRMIAGLIPPSAGIVSWNGRSIQQSGGDYRRELLYCGHLLGLKDELSAIENLMFAASLADDPVEVCAVRDALRRSGLADREDLPVRFLSQGQKRRVSLVRLLLQPRALWILDEPLTALDAKAVRWLTGVIDAHLDSGGVVVITSHQGMALMNTPQVIRIGV</sequence>
<dbReference type="RefSeq" id="WP_119442168.1">
    <property type="nucleotide sequence ID" value="NZ_CP170494.1"/>
</dbReference>
<keyword evidence="6" id="KW-1278">Translocase</keyword>
<dbReference type="PROSITE" id="PS00211">
    <property type="entry name" value="ABC_TRANSPORTER_1"/>
    <property type="match status" value="1"/>
</dbReference>
<protein>
    <submittedName>
        <fullName evidence="10">Heme ABC exporter ATP-binding protein CcmA</fullName>
    </submittedName>
</protein>
<keyword evidence="3" id="KW-0547">Nucleotide-binding</keyword>
<evidence type="ECO:0000256" key="2">
    <source>
        <dbReference type="ARBA" id="ARBA00022475"/>
    </source>
</evidence>
<dbReference type="Gene3D" id="3.40.50.300">
    <property type="entry name" value="P-loop containing nucleotide triphosphate hydrolases"/>
    <property type="match status" value="1"/>
</dbReference>
<dbReference type="PROSITE" id="PS50893">
    <property type="entry name" value="ABC_TRANSPORTER_2"/>
    <property type="match status" value="1"/>
</dbReference>
<evidence type="ECO:0000313" key="9">
    <source>
        <dbReference type="EMBL" id="RII82834.1"/>
    </source>
</evidence>
<dbReference type="GO" id="GO:0017004">
    <property type="term" value="P:cytochrome complex assembly"/>
    <property type="evidence" value="ECO:0007669"/>
    <property type="project" value="UniProtKB-KW"/>
</dbReference>
<evidence type="ECO:0000256" key="3">
    <source>
        <dbReference type="ARBA" id="ARBA00022741"/>
    </source>
</evidence>
<dbReference type="GO" id="GO:0005524">
    <property type="term" value="F:ATP binding"/>
    <property type="evidence" value="ECO:0007669"/>
    <property type="project" value="UniProtKB-KW"/>
</dbReference>
<evidence type="ECO:0000256" key="4">
    <source>
        <dbReference type="ARBA" id="ARBA00022748"/>
    </source>
</evidence>
<keyword evidence="2" id="KW-1003">Cell membrane</keyword>
<keyword evidence="4" id="KW-0201">Cytochrome c-type biogenesis</keyword>
<accession>A0A3A1YS52</accession>
<organism evidence="10 11">
    <name type="scientific">Neopusillimonas maritima</name>
    <dbReference type="NCBI Taxonomy" id="2026239"/>
    <lineage>
        <taxon>Bacteria</taxon>
        <taxon>Pseudomonadati</taxon>
        <taxon>Pseudomonadota</taxon>
        <taxon>Betaproteobacteria</taxon>
        <taxon>Burkholderiales</taxon>
        <taxon>Alcaligenaceae</taxon>
        <taxon>Neopusillimonas</taxon>
    </lineage>
</organism>
<comment type="caution">
    <text evidence="10">The sequence shown here is derived from an EMBL/GenBank/DDBJ whole genome shotgun (WGS) entry which is preliminary data.</text>
</comment>
<evidence type="ECO:0000256" key="6">
    <source>
        <dbReference type="ARBA" id="ARBA00022967"/>
    </source>
</evidence>
<keyword evidence="5 10" id="KW-0067">ATP-binding</keyword>
<dbReference type="InterPro" id="IPR017871">
    <property type="entry name" value="ABC_transporter-like_CS"/>
</dbReference>
<dbReference type="Proteomes" id="UP000266483">
    <property type="component" value="Unassembled WGS sequence"/>
</dbReference>
<dbReference type="AlphaFoldDB" id="A0A3A1YS52"/>
<dbReference type="Pfam" id="PF00005">
    <property type="entry name" value="ABC_tran"/>
    <property type="match status" value="1"/>
</dbReference>
<dbReference type="OrthoDB" id="9800654at2"/>
<dbReference type="InterPro" id="IPR005895">
    <property type="entry name" value="ABC_transptr_haem_export_CcmA"/>
</dbReference>
<gene>
    <name evidence="9" type="ORF">CJO09_09655</name>
    <name evidence="10" type="ORF">CJP73_12975</name>
</gene>
<keyword evidence="1" id="KW-0813">Transport</keyword>
<dbReference type="GO" id="GO:0022857">
    <property type="term" value="F:transmembrane transporter activity"/>
    <property type="evidence" value="ECO:0007669"/>
    <property type="project" value="InterPro"/>
</dbReference>
<dbReference type="Proteomes" id="UP000266206">
    <property type="component" value="Unassembled WGS sequence"/>
</dbReference>
<dbReference type="EMBL" id="NQOU01000003">
    <property type="protein sequence ID" value="RII82834.1"/>
    <property type="molecule type" value="Genomic_DNA"/>
</dbReference>
<name>A0A3A1YS52_9BURK</name>
<evidence type="ECO:0000256" key="7">
    <source>
        <dbReference type="ARBA" id="ARBA00023136"/>
    </source>
</evidence>
<dbReference type="SUPFAM" id="SSF52540">
    <property type="entry name" value="P-loop containing nucleoside triphosphate hydrolases"/>
    <property type="match status" value="1"/>
</dbReference>
<dbReference type="EMBL" id="NQYH01000013">
    <property type="protein sequence ID" value="RIY39750.1"/>
    <property type="molecule type" value="Genomic_DNA"/>
</dbReference>
<evidence type="ECO:0000313" key="10">
    <source>
        <dbReference type="EMBL" id="RIY39750.1"/>
    </source>
</evidence>
<evidence type="ECO:0000256" key="1">
    <source>
        <dbReference type="ARBA" id="ARBA00022448"/>
    </source>
</evidence>
<dbReference type="InterPro" id="IPR003439">
    <property type="entry name" value="ABC_transporter-like_ATP-bd"/>
</dbReference>